<dbReference type="AlphaFoldDB" id="A0AAE3KLR4"/>
<comment type="caution">
    <text evidence="1">The sequence shown here is derived from an EMBL/GenBank/DDBJ whole genome shotgun (WGS) entry which is preliminary data.</text>
</comment>
<dbReference type="EMBL" id="JAMZMM010000002">
    <property type="protein sequence ID" value="MCP2726928.1"/>
    <property type="molecule type" value="Genomic_DNA"/>
</dbReference>
<evidence type="ECO:0000313" key="1">
    <source>
        <dbReference type="EMBL" id="MCP2726928.1"/>
    </source>
</evidence>
<keyword evidence="2" id="KW-1185">Reference proteome</keyword>
<reference evidence="1" key="1">
    <citation type="submission" date="2022-06" db="EMBL/GenBank/DDBJ databases">
        <title>New cyanobacteria of genus Symplocastrum in benthos of Lake Baikal.</title>
        <authorList>
            <person name="Sorokovikova E."/>
            <person name="Tikhonova I."/>
            <person name="Krasnopeev A."/>
            <person name="Evseev P."/>
            <person name="Gladkikh A."/>
            <person name="Belykh O."/>
        </authorList>
    </citation>
    <scope>NUCLEOTIDE SEQUENCE</scope>
    <source>
        <strain evidence="1">BBK-W-15</strain>
    </source>
</reference>
<organism evidence="1 2">
    <name type="scientific">Limnofasciculus baicalensis BBK-W-15</name>
    <dbReference type="NCBI Taxonomy" id="2699891"/>
    <lineage>
        <taxon>Bacteria</taxon>
        <taxon>Bacillati</taxon>
        <taxon>Cyanobacteriota</taxon>
        <taxon>Cyanophyceae</taxon>
        <taxon>Coleofasciculales</taxon>
        <taxon>Coleofasciculaceae</taxon>
        <taxon>Limnofasciculus</taxon>
        <taxon>Limnofasciculus baicalensis</taxon>
    </lineage>
</organism>
<proteinExistence type="predicted"/>
<accession>A0AAE3KLR4</accession>
<sequence length="120" mass="13437">MTSDTISADNQLPWYEGPDGTCTLDEPTLVNMGEEKPLHLMFPIQWDLVREALPDAIAMANDLNAMLVLLIYGEAADTEIASLIVEFASNEVLPLWIGERNRKKVERIIEILSTPIQVNE</sequence>
<gene>
    <name evidence="1" type="ORF">NJ959_00350</name>
</gene>
<dbReference type="RefSeq" id="WP_254009750.1">
    <property type="nucleotide sequence ID" value="NZ_JAMZMM010000002.1"/>
</dbReference>
<protein>
    <submittedName>
        <fullName evidence="1">Uncharacterized protein</fullName>
    </submittedName>
</protein>
<name>A0AAE3KLR4_9CYAN</name>
<evidence type="ECO:0000313" key="2">
    <source>
        <dbReference type="Proteomes" id="UP001204953"/>
    </source>
</evidence>
<dbReference type="Proteomes" id="UP001204953">
    <property type="component" value="Unassembled WGS sequence"/>
</dbReference>